<dbReference type="RefSeq" id="WP_089356949.1">
    <property type="nucleotide sequence ID" value="NZ_FZPD01000003.1"/>
</dbReference>
<dbReference type="Pfam" id="PF20230">
    <property type="entry name" value="DUF6588"/>
    <property type="match status" value="1"/>
</dbReference>
<gene>
    <name evidence="1" type="ORF">SAMN05421640_2244</name>
</gene>
<keyword evidence="2" id="KW-1185">Reference proteome</keyword>
<dbReference type="AlphaFoldDB" id="A0A239JPV1"/>
<accession>A0A239JPV1</accession>
<name>A0A239JPV1_EKHLU</name>
<dbReference type="Proteomes" id="UP000198393">
    <property type="component" value="Unassembled WGS sequence"/>
</dbReference>
<protein>
    <submittedName>
        <fullName evidence="1">Uncharacterized protein</fullName>
    </submittedName>
</protein>
<organism evidence="1 2">
    <name type="scientific">Ekhidna lutea</name>
    <dbReference type="NCBI Taxonomy" id="447679"/>
    <lineage>
        <taxon>Bacteria</taxon>
        <taxon>Pseudomonadati</taxon>
        <taxon>Bacteroidota</taxon>
        <taxon>Cytophagia</taxon>
        <taxon>Cytophagales</taxon>
        <taxon>Reichenbachiellaceae</taxon>
        <taxon>Ekhidna</taxon>
    </lineage>
</organism>
<reference evidence="1 2" key="1">
    <citation type="submission" date="2017-06" db="EMBL/GenBank/DDBJ databases">
        <authorList>
            <person name="Kim H.J."/>
            <person name="Triplett B.A."/>
        </authorList>
    </citation>
    <scope>NUCLEOTIDE SEQUENCE [LARGE SCALE GENOMIC DNA]</scope>
    <source>
        <strain evidence="1 2">DSM 19307</strain>
    </source>
</reference>
<evidence type="ECO:0000313" key="1">
    <source>
        <dbReference type="EMBL" id="SNT06814.1"/>
    </source>
</evidence>
<dbReference type="InterPro" id="IPR046495">
    <property type="entry name" value="DUF6588"/>
</dbReference>
<sequence>MKKILIILSIIASPFIGKSQVDFGNFLEASAQDANTLLENYLEPAFLGFGYGINSGWYNTAKPHKLFGFDITPTFTLAMVPSSGEFFRLNDSDYTSLRVDPNGPTDSQGNLIRDTPTLFGPNLNADFLPMLEYTDPEGNSYSISTPTGLGLEESIPFNAVPSGMIQVGIGLMKNTDLKIRIVPAIESENEYSFEMFGIGVMHDLKQWVPGFKQLPLDVSGFVGWNRMTTQLFLDADAPDQIAQFQTNGFTLQGLVSKQLSILTVFGGVGIANTKTTFNMLGTYDTEAGTVTDPIDFSFLSTGPRINLGFRLKLLILTLHADYAIQKYNTLTIGAGFSIR</sequence>
<proteinExistence type="predicted"/>
<evidence type="ECO:0000313" key="2">
    <source>
        <dbReference type="Proteomes" id="UP000198393"/>
    </source>
</evidence>
<dbReference type="OrthoDB" id="9775382at2"/>
<dbReference type="EMBL" id="FZPD01000003">
    <property type="protein sequence ID" value="SNT06814.1"/>
    <property type="molecule type" value="Genomic_DNA"/>
</dbReference>